<dbReference type="InterPro" id="IPR004812">
    <property type="entry name" value="Efflux_drug-R_Bcr/CmlA"/>
</dbReference>
<feature type="transmembrane region" description="Helical" evidence="8">
    <location>
        <begin position="213"/>
        <end position="242"/>
    </location>
</feature>
<dbReference type="RefSeq" id="WP_173414154.1">
    <property type="nucleotide sequence ID" value="NZ_CP054139.1"/>
</dbReference>
<feature type="transmembrane region" description="Helical" evidence="8">
    <location>
        <begin position="161"/>
        <end position="183"/>
    </location>
</feature>
<keyword evidence="7 8" id="KW-0472">Membrane</keyword>
<dbReference type="GO" id="GO:0042910">
    <property type="term" value="F:xenobiotic transmembrane transporter activity"/>
    <property type="evidence" value="ECO:0007669"/>
    <property type="project" value="InterPro"/>
</dbReference>
<feature type="transmembrane region" description="Helical" evidence="8">
    <location>
        <begin position="100"/>
        <end position="121"/>
    </location>
</feature>
<organism evidence="10 11">
    <name type="scientific">Mucilaginibacter mali</name>
    <dbReference type="NCBI Taxonomy" id="2740462"/>
    <lineage>
        <taxon>Bacteria</taxon>
        <taxon>Pseudomonadati</taxon>
        <taxon>Bacteroidota</taxon>
        <taxon>Sphingobacteriia</taxon>
        <taxon>Sphingobacteriales</taxon>
        <taxon>Sphingobacteriaceae</taxon>
        <taxon>Mucilaginibacter</taxon>
    </lineage>
</organism>
<evidence type="ECO:0000256" key="7">
    <source>
        <dbReference type="ARBA" id="ARBA00023136"/>
    </source>
</evidence>
<dbReference type="AlphaFoldDB" id="A0A7D4UNX5"/>
<dbReference type="Proteomes" id="UP000505355">
    <property type="component" value="Chromosome"/>
</dbReference>
<evidence type="ECO:0000256" key="1">
    <source>
        <dbReference type="ARBA" id="ARBA00004651"/>
    </source>
</evidence>
<dbReference type="GO" id="GO:1990961">
    <property type="term" value="P:xenobiotic detoxification by transmembrane export across the plasma membrane"/>
    <property type="evidence" value="ECO:0007669"/>
    <property type="project" value="InterPro"/>
</dbReference>
<feature type="domain" description="Major facilitator superfamily (MFS) profile" evidence="9">
    <location>
        <begin position="9"/>
        <end position="391"/>
    </location>
</feature>
<evidence type="ECO:0000259" key="9">
    <source>
        <dbReference type="PROSITE" id="PS50850"/>
    </source>
</evidence>
<keyword evidence="3" id="KW-0813">Transport</keyword>
<dbReference type="Gene3D" id="1.20.1720.10">
    <property type="entry name" value="Multidrug resistance protein D"/>
    <property type="match status" value="1"/>
</dbReference>
<evidence type="ECO:0000256" key="3">
    <source>
        <dbReference type="ARBA" id="ARBA00022448"/>
    </source>
</evidence>
<keyword evidence="11" id="KW-1185">Reference proteome</keyword>
<dbReference type="GO" id="GO:0005886">
    <property type="term" value="C:plasma membrane"/>
    <property type="evidence" value="ECO:0007669"/>
    <property type="project" value="UniProtKB-SubCell"/>
</dbReference>
<dbReference type="CDD" id="cd17320">
    <property type="entry name" value="MFS_MdfA_MDR_like"/>
    <property type="match status" value="1"/>
</dbReference>
<evidence type="ECO:0000256" key="8">
    <source>
        <dbReference type="SAM" id="Phobius"/>
    </source>
</evidence>
<dbReference type="EMBL" id="CP054139">
    <property type="protein sequence ID" value="QKJ29460.1"/>
    <property type="molecule type" value="Genomic_DNA"/>
</dbReference>
<dbReference type="InterPro" id="IPR036259">
    <property type="entry name" value="MFS_trans_sf"/>
</dbReference>
<evidence type="ECO:0000256" key="5">
    <source>
        <dbReference type="ARBA" id="ARBA00022692"/>
    </source>
</evidence>
<evidence type="ECO:0000313" key="10">
    <source>
        <dbReference type="EMBL" id="QKJ29460.1"/>
    </source>
</evidence>
<name>A0A7D4UNX5_9SPHI</name>
<evidence type="ECO:0000256" key="4">
    <source>
        <dbReference type="ARBA" id="ARBA00022475"/>
    </source>
</evidence>
<dbReference type="Pfam" id="PF07690">
    <property type="entry name" value="MFS_1"/>
    <property type="match status" value="1"/>
</dbReference>
<evidence type="ECO:0000256" key="6">
    <source>
        <dbReference type="ARBA" id="ARBA00022989"/>
    </source>
</evidence>
<feature type="transmembrane region" description="Helical" evidence="8">
    <location>
        <begin position="248"/>
        <end position="270"/>
    </location>
</feature>
<feature type="transmembrane region" description="Helical" evidence="8">
    <location>
        <begin position="282"/>
        <end position="303"/>
    </location>
</feature>
<dbReference type="PANTHER" id="PTHR23502:SF132">
    <property type="entry name" value="POLYAMINE TRANSPORTER 2-RELATED"/>
    <property type="match status" value="1"/>
</dbReference>
<comment type="subcellular location">
    <subcellularLocation>
        <location evidence="1">Cell membrane</location>
        <topology evidence="1">Multi-pass membrane protein</topology>
    </subcellularLocation>
</comment>
<keyword evidence="4" id="KW-1003">Cell membrane</keyword>
<keyword evidence="5 8" id="KW-0812">Transmembrane</keyword>
<dbReference type="InterPro" id="IPR011701">
    <property type="entry name" value="MFS"/>
</dbReference>
<dbReference type="KEGG" id="mmab:HQ865_06725"/>
<feature type="transmembrane region" description="Helical" evidence="8">
    <location>
        <begin position="47"/>
        <end position="64"/>
    </location>
</feature>
<keyword evidence="6 8" id="KW-1133">Transmembrane helix</keyword>
<feature type="transmembrane region" description="Helical" evidence="8">
    <location>
        <begin position="344"/>
        <end position="363"/>
    </location>
</feature>
<gene>
    <name evidence="10" type="ORF">HQ865_06725</name>
</gene>
<protein>
    <submittedName>
        <fullName evidence="10">Multidrug effflux MFS transporter</fullName>
    </submittedName>
</protein>
<dbReference type="NCBIfam" id="TIGR00710">
    <property type="entry name" value="efflux_Bcr_CflA"/>
    <property type="match status" value="1"/>
</dbReference>
<dbReference type="SUPFAM" id="SSF103473">
    <property type="entry name" value="MFS general substrate transporter"/>
    <property type="match status" value="1"/>
</dbReference>
<feature type="transmembrane region" description="Helical" evidence="8">
    <location>
        <begin position="369"/>
        <end position="389"/>
    </location>
</feature>
<reference evidence="10 11" key="1">
    <citation type="submission" date="2020-05" db="EMBL/GenBank/DDBJ databases">
        <title>Mucilaginibacter mali sp. nov.</title>
        <authorList>
            <person name="Kim H.S."/>
            <person name="Lee K.C."/>
            <person name="Suh M.K."/>
            <person name="Kim J.-S."/>
            <person name="Han K.-I."/>
            <person name="Eom M.K."/>
            <person name="Shin Y.K."/>
            <person name="Lee J.-S."/>
        </authorList>
    </citation>
    <scope>NUCLEOTIDE SEQUENCE [LARGE SCALE GENOMIC DNA]</scope>
    <source>
        <strain evidence="10 11">G2-14</strain>
    </source>
</reference>
<dbReference type="PROSITE" id="PS50850">
    <property type="entry name" value="MFS"/>
    <property type="match status" value="1"/>
</dbReference>
<comment type="similarity">
    <text evidence="2">Belongs to the major facilitator superfamily. Bcr/CmlA family.</text>
</comment>
<proteinExistence type="inferred from homology"/>
<feature type="transmembrane region" description="Helical" evidence="8">
    <location>
        <begin position="133"/>
        <end position="155"/>
    </location>
</feature>
<feature type="transmembrane region" description="Helical" evidence="8">
    <location>
        <begin position="309"/>
        <end position="332"/>
    </location>
</feature>
<dbReference type="InterPro" id="IPR020846">
    <property type="entry name" value="MFS_dom"/>
</dbReference>
<dbReference type="FunFam" id="1.20.1720.10:FF:000005">
    <property type="entry name" value="Bcr/CflA family efflux transporter"/>
    <property type="match status" value="1"/>
</dbReference>
<evidence type="ECO:0000313" key="11">
    <source>
        <dbReference type="Proteomes" id="UP000505355"/>
    </source>
</evidence>
<feature type="transmembrane region" description="Helical" evidence="8">
    <location>
        <begin position="76"/>
        <end position="94"/>
    </location>
</feature>
<evidence type="ECO:0000256" key="2">
    <source>
        <dbReference type="ARBA" id="ARBA00006236"/>
    </source>
</evidence>
<accession>A0A7D4UNX5</accession>
<sequence length="407" mass="43534">MTKQRYFFLVLILGSLTALSPFSIDMYLPSFAQIAATMHTTVEQVGLSLSSYFIGLAAGQLLYGPLLDKFGRKKPLYIGLSVYILASFGCLASQSIDMLIILRFIQAVGGCAAGVASVAMVRDLFPLNENAKVFALLMLVLGASPMLAPTIGGFVTDAFSWRVIFLILAIIAAVIFAAVVFTLPNSYVPDKSISLKPVPIITGFWEVLKVPQFYTYAFSGALSFAGLFTYVSGAPVVFMKIYHLDAKAFGLIFAGLSVGFIGFSQFNTLFLRRFRSEQIVPVVFISQLIFATLFLILAITGWITLPLIIIMVFLQLCCVGLISPNASALSIAPFEKNAGTASSLLGALQLGIGSAATVGISSFHVVNIIPLAAVMCGAGLLACSVYFIARRGIKEHVKMGEGAVVAH</sequence>
<dbReference type="PANTHER" id="PTHR23502">
    <property type="entry name" value="MAJOR FACILITATOR SUPERFAMILY"/>
    <property type="match status" value="1"/>
</dbReference>